<name>A0A2S8F0F6_9BACT</name>
<accession>A0A2S8F0F6</accession>
<proteinExistence type="inferred from homology"/>
<dbReference type="OrthoDB" id="9775296at2"/>
<evidence type="ECO:0000313" key="2">
    <source>
        <dbReference type="EMBL" id="PQO25394.1"/>
    </source>
</evidence>
<comment type="caution">
    <text evidence="2">The sequence shown here is derived from an EMBL/GenBank/DDBJ whole genome shotgun (WGS) entry which is preliminary data.</text>
</comment>
<gene>
    <name evidence="2" type="ORF">C5Y96_23935</name>
</gene>
<dbReference type="InterPro" id="IPR020904">
    <property type="entry name" value="Sc_DH/Rdtase_CS"/>
</dbReference>
<dbReference type="PANTHER" id="PTHR45267:SF2">
    <property type="entry name" value="NADPH-DEPENDENT PTERIN ALDEHYDE REDUCTASE"/>
    <property type="match status" value="1"/>
</dbReference>
<dbReference type="AlphaFoldDB" id="A0A2S8F0F6"/>
<dbReference type="GO" id="GO:0016616">
    <property type="term" value="F:oxidoreductase activity, acting on the CH-OH group of donors, NAD or NADP as acceptor"/>
    <property type="evidence" value="ECO:0007669"/>
    <property type="project" value="TreeGrafter"/>
</dbReference>
<dbReference type="Gene3D" id="3.40.50.720">
    <property type="entry name" value="NAD(P)-binding Rossmann-like Domain"/>
    <property type="match status" value="1"/>
</dbReference>
<dbReference type="PANTHER" id="PTHR45267">
    <property type="match status" value="1"/>
</dbReference>
<dbReference type="Pfam" id="PF00106">
    <property type="entry name" value="adh_short"/>
    <property type="match status" value="1"/>
</dbReference>
<dbReference type="RefSeq" id="WP_105358718.1">
    <property type="nucleotide sequence ID" value="NZ_PUIA01000081.1"/>
</dbReference>
<protein>
    <submittedName>
        <fullName evidence="2">Oxidoreductase</fullName>
    </submittedName>
</protein>
<dbReference type="CDD" id="cd05233">
    <property type="entry name" value="SDR_c"/>
    <property type="match status" value="1"/>
</dbReference>
<dbReference type="SUPFAM" id="SSF51735">
    <property type="entry name" value="NAD(P)-binding Rossmann-fold domains"/>
    <property type="match status" value="1"/>
</dbReference>
<dbReference type="InterPro" id="IPR036291">
    <property type="entry name" value="NAD(P)-bd_dom_sf"/>
</dbReference>
<dbReference type="InterPro" id="IPR053241">
    <property type="entry name" value="NADPH_pterin_aldehyde_rdct"/>
</dbReference>
<organism evidence="2 3">
    <name type="scientific">Blastopirellula marina</name>
    <dbReference type="NCBI Taxonomy" id="124"/>
    <lineage>
        <taxon>Bacteria</taxon>
        <taxon>Pseudomonadati</taxon>
        <taxon>Planctomycetota</taxon>
        <taxon>Planctomycetia</taxon>
        <taxon>Pirellulales</taxon>
        <taxon>Pirellulaceae</taxon>
        <taxon>Blastopirellula</taxon>
    </lineage>
</organism>
<dbReference type="InterPro" id="IPR002347">
    <property type="entry name" value="SDR_fam"/>
</dbReference>
<comment type="similarity">
    <text evidence="1">Belongs to the short-chain dehydrogenases/reductases (SDR) family.</text>
</comment>
<dbReference type="PRINTS" id="PR00080">
    <property type="entry name" value="SDRFAMILY"/>
</dbReference>
<dbReference type="EMBL" id="PUIA01000081">
    <property type="protein sequence ID" value="PQO25394.1"/>
    <property type="molecule type" value="Genomic_DNA"/>
</dbReference>
<dbReference type="Proteomes" id="UP000240009">
    <property type="component" value="Unassembled WGS sequence"/>
</dbReference>
<evidence type="ECO:0000313" key="3">
    <source>
        <dbReference type="Proteomes" id="UP000240009"/>
    </source>
</evidence>
<evidence type="ECO:0000256" key="1">
    <source>
        <dbReference type="RuleBase" id="RU000363"/>
    </source>
</evidence>
<dbReference type="PROSITE" id="PS00061">
    <property type="entry name" value="ADH_SHORT"/>
    <property type="match status" value="1"/>
</dbReference>
<dbReference type="GO" id="GO:0005829">
    <property type="term" value="C:cytosol"/>
    <property type="evidence" value="ECO:0007669"/>
    <property type="project" value="TreeGrafter"/>
</dbReference>
<dbReference type="PRINTS" id="PR00081">
    <property type="entry name" value="GDHRDH"/>
</dbReference>
<sequence>MSARKIVLTGVTKGLGRAMVDGFIAAGHQVAGCGRSADKIEQLSEQYGEPHRFDVVDVTNWHDVKHWAKSVNEHFGVPDLLINNAAIINEGNPLWRVPVDEFSQMIDINIQGVFHVIKAFVPAMIERGTGVIINFSSGWGRSTSPEVGPYCATKYAIEGLTKSLAQELPEGMAAIPLGPGMIHTEMLEKCFAEGASSAVKPHDWASYAVPFILSLGAEENGQSISIVK</sequence>
<reference evidence="2 3" key="1">
    <citation type="submission" date="2018-02" db="EMBL/GenBank/DDBJ databases">
        <title>Comparative genomes isolates from brazilian mangrove.</title>
        <authorList>
            <person name="Araujo J.E."/>
            <person name="Taketani R.G."/>
            <person name="Silva M.C.P."/>
            <person name="Loureco M.V."/>
            <person name="Andreote F.D."/>
        </authorList>
    </citation>
    <scope>NUCLEOTIDE SEQUENCE [LARGE SCALE GENOMIC DNA]</scope>
    <source>
        <strain evidence="2 3">HEX-2 MGV</strain>
    </source>
</reference>